<protein>
    <submittedName>
        <fullName evidence="1">Uncharacterized protein</fullName>
    </submittedName>
</protein>
<dbReference type="AlphaFoldDB" id="A0AA38IZ76"/>
<reference evidence="1" key="1">
    <citation type="journal article" date="2023" name="G3 (Bethesda)">
        <title>Whole genome assemblies of Zophobas morio and Tenebrio molitor.</title>
        <authorList>
            <person name="Kaur S."/>
            <person name="Stinson S.A."/>
            <person name="diCenzo G.C."/>
        </authorList>
    </citation>
    <scope>NUCLEOTIDE SEQUENCE</scope>
    <source>
        <strain evidence="1">QUZm001</strain>
    </source>
</reference>
<comment type="caution">
    <text evidence="1">The sequence shown here is derived from an EMBL/GenBank/DDBJ whole genome shotgun (WGS) entry which is preliminary data.</text>
</comment>
<proteinExistence type="predicted"/>
<dbReference type="InterPro" id="IPR043502">
    <property type="entry name" value="DNA/RNA_pol_sf"/>
</dbReference>
<evidence type="ECO:0000313" key="1">
    <source>
        <dbReference type="EMBL" id="KAJ3666075.1"/>
    </source>
</evidence>
<name>A0AA38IZ76_9CUCU</name>
<dbReference type="Gene3D" id="3.30.70.270">
    <property type="match status" value="1"/>
</dbReference>
<accession>A0AA38IZ76</accession>
<gene>
    <name evidence="1" type="ORF">Zmor_001530</name>
</gene>
<dbReference type="Proteomes" id="UP001168821">
    <property type="component" value="Unassembled WGS sequence"/>
</dbReference>
<dbReference type="EMBL" id="JALNTZ010000001">
    <property type="protein sequence ID" value="KAJ3666075.1"/>
    <property type="molecule type" value="Genomic_DNA"/>
</dbReference>
<keyword evidence="2" id="KW-1185">Reference proteome</keyword>
<dbReference type="InterPro" id="IPR043128">
    <property type="entry name" value="Rev_trsase/Diguanyl_cyclase"/>
</dbReference>
<sequence>MAQKAYVPTRHRKNAMEIKRFIGLCNWYRRFIPSFSKSVSLMNNLRKGWKKKQEVLSNDQMEKAYTSVKGALIVVPDCSQPLQCDSSNTDVDVC</sequence>
<organism evidence="1 2">
    <name type="scientific">Zophobas morio</name>
    <dbReference type="NCBI Taxonomy" id="2755281"/>
    <lineage>
        <taxon>Eukaryota</taxon>
        <taxon>Metazoa</taxon>
        <taxon>Ecdysozoa</taxon>
        <taxon>Arthropoda</taxon>
        <taxon>Hexapoda</taxon>
        <taxon>Insecta</taxon>
        <taxon>Pterygota</taxon>
        <taxon>Neoptera</taxon>
        <taxon>Endopterygota</taxon>
        <taxon>Coleoptera</taxon>
        <taxon>Polyphaga</taxon>
        <taxon>Cucujiformia</taxon>
        <taxon>Tenebrionidae</taxon>
        <taxon>Zophobas</taxon>
    </lineage>
</organism>
<dbReference type="GO" id="GO:0071897">
    <property type="term" value="P:DNA biosynthetic process"/>
    <property type="evidence" value="ECO:0007669"/>
    <property type="project" value="UniProtKB-ARBA"/>
</dbReference>
<dbReference type="SUPFAM" id="SSF56672">
    <property type="entry name" value="DNA/RNA polymerases"/>
    <property type="match status" value="1"/>
</dbReference>
<evidence type="ECO:0000313" key="2">
    <source>
        <dbReference type="Proteomes" id="UP001168821"/>
    </source>
</evidence>